<keyword evidence="4" id="KW-1185">Reference proteome</keyword>
<proteinExistence type="predicted"/>
<feature type="compositionally biased region" description="Basic and acidic residues" evidence="1">
    <location>
        <begin position="38"/>
        <end position="50"/>
    </location>
</feature>
<evidence type="ECO:0000313" key="4">
    <source>
        <dbReference type="Proteomes" id="UP000006727"/>
    </source>
</evidence>
<dbReference type="Proteomes" id="UP000006727">
    <property type="component" value="Chromosome 11"/>
</dbReference>
<accession>A0A2K1JVF4</accession>
<feature type="region of interest" description="Disordered" evidence="1">
    <location>
        <begin position="29"/>
        <end position="50"/>
    </location>
</feature>
<organism evidence="2">
    <name type="scientific">Physcomitrium patens</name>
    <name type="common">Spreading-leaved earth moss</name>
    <name type="synonym">Physcomitrella patens</name>
    <dbReference type="NCBI Taxonomy" id="3218"/>
    <lineage>
        <taxon>Eukaryota</taxon>
        <taxon>Viridiplantae</taxon>
        <taxon>Streptophyta</taxon>
        <taxon>Embryophyta</taxon>
        <taxon>Bryophyta</taxon>
        <taxon>Bryophytina</taxon>
        <taxon>Bryopsida</taxon>
        <taxon>Funariidae</taxon>
        <taxon>Funariales</taxon>
        <taxon>Funariaceae</taxon>
        <taxon>Physcomitrium</taxon>
    </lineage>
</organism>
<evidence type="ECO:0000313" key="3">
    <source>
        <dbReference type="EnsemblPlants" id="PAC:32958657.CDS.1"/>
    </source>
</evidence>
<name>A0A2K1JVF4_PHYPA</name>
<dbReference type="EnsemblPlants" id="Pp3c11_20000V3.1">
    <property type="protein sequence ID" value="PAC:32958657.CDS.1"/>
    <property type="gene ID" value="Pp3c11_20000"/>
</dbReference>
<reference evidence="2 4" key="1">
    <citation type="journal article" date="2008" name="Science">
        <title>The Physcomitrella genome reveals evolutionary insights into the conquest of land by plants.</title>
        <authorList>
            <person name="Rensing S."/>
            <person name="Lang D."/>
            <person name="Zimmer A."/>
            <person name="Terry A."/>
            <person name="Salamov A."/>
            <person name="Shapiro H."/>
            <person name="Nishiyama T."/>
            <person name="Perroud P.-F."/>
            <person name="Lindquist E."/>
            <person name="Kamisugi Y."/>
            <person name="Tanahashi T."/>
            <person name="Sakakibara K."/>
            <person name="Fujita T."/>
            <person name="Oishi K."/>
            <person name="Shin-I T."/>
            <person name="Kuroki Y."/>
            <person name="Toyoda A."/>
            <person name="Suzuki Y."/>
            <person name="Hashimoto A."/>
            <person name="Yamaguchi K."/>
            <person name="Sugano A."/>
            <person name="Kohara Y."/>
            <person name="Fujiyama A."/>
            <person name="Anterola A."/>
            <person name="Aoki S."/>
            <person name="Ashton N."/>
            <person name="Barbazuk W.B."/>
            <person name="Barker E."/>
            <person name="Bennetzen J."/>
            <person name="Bezanilla M."/>
            <person name="Blankenship R."/>
            <person name="Cho S.H."/>
            <person name="Dutcher S."/>
            <person name="Estelle M."/>
            <person name="Fawcett J.A."/>
            <person name="Gundlach H."/>
            <person name="Hanada K."/>
            <person name="Heyl A."/>
            <person name="Hicks K.A."/>
            <person name="Hugh J."/>
            <person name="Lohr M."/>
            <person name="Mayer K."/>
            <person name="Melkozernov A."/>
            <person name="Murata T."/>
            <person name="Nelson D."/>
            <person name="Pils B."/>
            <person name="Prigge M."/>
            <person name="Reiss B."/>
            <person name="Renner T."/>
            <person name="Rombauts S."/>
            <person name="Rushton P."/>
            <person name="Sanderfoot A."/>
            <person name="Schween G."/>
            <person name="Shiu S.-H."/>
            <person name="Stueber K."/>
            <person name="Theodoulou F.L."/>
            <person name="Tu H."/>
            <person name="Van de Peer Y."/>
            <person name="Verrier P.J."/>
            <person name="Waters E."/>
            <person name="Wood A."/>
            <person name="Yang L."/>
            <person name="Cove D."/>
            <person name="Cuming A."/>
            <person name="Hasebe M."/>
            <person name="Lucas S."/>
            <person name="Mishler D.B."/>
            <person name="Reski R."/>
            <person name="Grigoriev I."/>
            <person name="Quatrano R.S."/>
            <person name="Boore J.L."/>
        </authorList>
    </citation>
    <scope>NUCLEOTIDE SEQUENCE [LARGE SCALE GENOMIC DNA]</scope>
    <source>
        <strain evidence="3 4">cv. Gransden 2004</strain>
    </source>
</reference>
<dbReference type="EMBL" id="ABEU02000011">
    <property type="protein sequence ID" value="PNR45508.1"/>
    <property type="molecule type" value="Genomic_DNA"/>
</dbReference>
<dbReference type="InParanoid" id="A0A2K1JVF4"/>
<evidence type="ECO:0000256" key="1">
    <source>
        <dbReference type="SAM" id="MobiDB-lite"/>
    </source>
</evidence>
<reference evidence="3" key="3">
    <citation type="submission" date="2020-12" db="UniProtKB">
        <authorList>
            <consortium name="EnsemblPlants"/>
        </authorList>
    </citation>
    <scope>IDENTIFICATION</scope>
</reference>
<sequence>MSGDRTMAAGVVGIRISHRLFLQPWSSARKGDQQLMEGRCRNESRRSASV</sequence>
<evidence type="ECO:0000313" key="2">
    <source>
        <dbReference type="EMBL" id="PNR45508.1"/>
    </source>
</evidence>
<gene>
    <name evidence="2" type="ORF">PHYPA_015279</name>
</gene>
<dbReference type="Gramene" id="Pp3c11_20000V3.1">
    <property type="protein sequence ID" value="PAC:32958657.CDS.1"/>
    <property type="gene ID" value="Pp3c11_20000"/>
</dbReference>
<dbReference type="AlphaFoldDB" id="A0A2K1JVF4"/>
<reference evidence="2 4" key="2">
    <citation type="journal article" date="2018" name="Plant J.">
        <title>The Physcomitrella patens chromosome-scale assembly reveals moss genome structure and evolution.</title>
        <authorList>
            <person name="Lang D."/>
            <person name="Ullrich K.K."/>
            <person name="Murat F."/>
            <person name="Fuchs J."/>
            <person name="Jenkins J."/>
            <person name="Haas F.B."/>
            <person name="Piednoel M."/>
            <person name="Gundlach H."/>
            <person name="Van Bel M."/>
            <person name="Meyberg R."/>
            <person name="Vives C."/>
            <person name="Morata J."/>
            <person name="Symeonidi A."/>
            <person name="Hiss M."/>
            <person name="Muchero W."/>
            <person name="Kamisugi Y."/>
            <person name="Saleh O."/>
            <person name="Blanc G."/>
            <person name="Decker E.L."/>
            <person name="van Gessel N."/>
            <person name="Grimwood J."/>
            <person name="Hayes R.D."/>
            <person name="Graham S.W."/>
            <person name="Gunter L.E."/>
            <person name="McDaniel S.F."/>
            <person name="Hoernstein S.N.W."/>
            <person name="Larsson A."/>
            <person name="Li F.W."/>
            <person name="Perroud P.F."/>
            <person name="Phillips J."/>
            <person name="Ranjan P."/>
            <person name="Rokshar D.S."/>
            <person name="Rothfels C.J."/>
            <person name="Schneider L."/>
            <person name="Shu S."/>
            <person name="Stevenson D.W."/>
            <person name="Thummler F."/>
            <person name="Tillich M."/>
            <person name="Villarreal Aguilar J.C."/>
            <person name="Widiez T."/>
            <person name="Wong G.K."/>
            <person name="Wymore A."/>
            <person name="Zhang Y."/>
            <person name="Zimmer A.D."/>
            <person name="Quatrano R.S."/>
            <person name="Mayer K.F.X."/>
            <person name="Goodstein D."/>
            <person name="Casacuberta J.M."/>
            <person name="Vandepoele K."/>
            <person name="Reski R."/>
            <person name="Cuming A.C."/>
            <person name="Tuskan G.A."/>
            <person name="Maumus F."/>
            <person name="Salse J."/>
            <person name="Schmutz J."/>
            <person name="Rensing S.A."/>
        </authorList>
    </citation>
    <scope>NUCLEOTIDE SEQUENCE [LARGE SCALE GENOMIC DNA]</scope>
    <source>
        <strain evidence="3 4">cv. Gransden 2004</strain>
    </source>
</reference>
<protein>
    <submittedName>
        <fullName evidence="2 3">Uncharacterized protein</fullName>
    </submittedName>
</protein>